<accession>A0ABS0ES43</accession>
<keyword evidence="2" id="KW-1185">Reference proteome</keyword>
<evidence type="ECO:0000313" key="1">
    <source>
        <dbReference type="EMBL" id="MBF8177668.1"/>
    </source>
</evidence>
<evidence type="ECO:0000313" key="2">
    <source>
        <dbReference type="Proteomes" id="UP000657372"/>
    </source>
</evidence>
<comment type="caution">
    <text evidence="1">The sequence shown here is derived from an EMBL/GenBank/DDBJ whole genome shotgun (WGS) entry which is preliminary data.</text>
</comment>
<proteinExistence type="predicted"/>
<reference evidence="1 2" key="1">
    <citation type="submission" date="2020-11" db="EMBL/GenBank/DDBJ databases">
        <title>WGS of Herminiimonas contaminans strain Marseille-Q4544 isolated from planarians Schmidtea mediterranea.</title>
        <authorList>
            <person name="Kangale L."/>
        </authorList>
    </citation>
    <scope>NUCLEOTIDE SEQUENCE [LARGE SCALE GENOMIC DNA]</scope>
    <source>
        <strain evidence="1 2">Marseille-Q4544</strain>
    </source>
</reference>
<dbReference type="EMBL" id="JADOEL010000005">
    <property type="protein sequence ID" value="MBF8177668.1"/>
    <property type="molecule type" value="Genomic_DNA"/>
</dbReference>
<evidence type="ECO:0008006" key="3">
    <source>
        <dbReference type="Google" id="ProtNLM"/>
    </source>
</evidence>
<organism evidence="1 2">
    <name type="scientific">Herminiimonas contaminans</name>
    <dbReference type="NCBI Taxonomy" id="1111140"/>
    <lineage>
        <taxon>Bacteria</taxon>
        <taxon>Pseudomonadati</taxon>
        <taxon>Pseudomonadota</taxon>
        <taxon>Betaproteobacteria</taxon>
        <taxon>Burkholderiales</taxon>
        <taxon>Oxalobacteraceae</taxon>
        <taxon>Herminiimonas</taxon>
    </lineage>
</organism>
<gene>
    <name evidence="1" type="ORF">IXC47_08250</name>
</gene>
<dbReference type="Proteomes" id="UP000657372">
    <property type="component" value="Unassembled WGS sequence"/>
</dbReference>
<protein>
    <recommendedName>
        <fullName evidence="3">Phage terminase large subunit-like protein</fullName>
    </recommendedName>
</protein>
<name>A0ABS0ES43_9BURK</name>
<dbReference type="Gene3D" id="3.40.50.300">
    <property type="entry name" value="P-loop containing nucleotide triphosphate hydrolases"/>
    <property type="match status" value="1"/>
</dbReference>
<sequence length="484" mass="55410">MAKIQLPNGWRPRGYQIPAWTYLERGGKHAELIWHRRSGKDEVALHRTACAAFERVAGYWHMLPEYSQARKAIWDAVNPHTGKKRIDEAFPKELRSATRNQEMMIEFKNGSNWQVVGSDNFNSLVGTTPAGLVYSEWALANPSARAYLRPILAENNGWQMFITTPRGKNHAYKTYNAGLADSKTFTQRLSVLDTGVFSPEALIAEKAAYIAEWGIDQGTALFEQEYMCSFEAAVLGAYYGAEFQLLEARNGVTFVPHDPNFPVHTAWDLGYSDDTGIWWYQVIAGEVRILEYYGINGKDMQHYIEQIFGKEILNDEWKIRRNVPIEYGAIKPEIAHRCAYNYGLFWFPHDARAKTLASNGRSIQEVAWNAFGMAKVRIVPSMSLQDGIQAVRAMLSRAYFDKELAGDAVELVKLYQREWDDDKKMFRDTPRHDFTSHAADSLRMLAIAWAEEHKSLAPPPTRWPQDRTISEMIARQTRRRVEGE</sequence>
<dbReference type="RefSeq" id="WP_195875260.1">
    <property type="nucleotide sequence ID" value="NZ_JADOEL010000005.1"/>
</dbReference>
<dbReference type="InterPro" id="IPR027417">
    <property type="entry name" value="P-loop_NTPase"/>
</dbReference>